<dbReference type="RefSeq" id="WP_016452747.1">
    <property type="nucleotide sequence ID" value="NZ_CP065748.1"/>
</dbReference>
<dbReference type="Proteomes" id="UP000595064">
    <property type="component" value="Chromosome"/>
</dbReference>
<evidence type="ECO:0000313" key="2">
    <source>
        <dbReference type="Proteomes" id="UP000595064"/>
    </source>
</evidence>
<dbReference type="AlphaFoldDB" id="A0A7T3DCY6"/>
<organism evidence="1 2">
    <name type="scientific">Delftia lacustris</name>
    <dbReference type="NCBI Taxonomy" id="558537"/>
    <lineage>
        <taxon>Bacteria</taxon>
        <taxon>Pseudomonadati</taxon>
        <taxon>Pseudomonadota</taxon>
        <taxon>Betaproteobacteria</taxon>
        <taxon>Burkholderiales</taxon>
        <taxon>Comamonadaceae</taxon>
        <taxon>Delftia</taxon>
    </lineage>
</organism>
<reference evidence="1 2" key="1">
    <citation type="submission" date="2020-12" db="EMBL/GenBank/DDBJ databases">
        <title>FDA dAtabase for Regulatory Grade micrObial Sequences (FDA-ARGOS): Supporting development and validation of Infectious Disease Dx tests.</title>
        <authorList>
            <person name="Sproer C."/>
            <person name="Gronow S."/>
            <person name="Severitt S."/>
            <person name="Schroder I."/>
            <person name="Tallon L."/>
            <person name="Sadzewicz L."/>
            <person name="Zhao X."/>
            <person name="Boylan J."/>
            <person name="Ott S."/>
            <person name="Bowen H."/>
            <person name="Vavikolanu K."/>
            <person name="Mehta A."/>
            <person name="Aluvathingal J."/>
            <person name="Nadendla S."/>
            <person name="Lowell S."/>
            <person name="Myers T."/>
            <person name="Yan Y."/>
            <person name="Sichtig H."/>
        </authorList>
    </citation>
    <scope>NUCLEOTIDE SEQUENCE [LARGE SCALE GENOMIC DNA]</scope>
    <source>
        <strain evidence="1 2">FDAARGOS_890</strain>
    </source>
</reference>
<dbReference type="KEGG" id="dla:I6G47_26100"/>
<gene>
    <name evidence="1" type="ORF">I6G47_26100</name>
</gene>
<accession>A0A7T3DCY6</accession>
<sequence>MFDNNRRIQSLNGGLLLEAIAAVGDEARLVDFAAQLNSTKGAHLLIKNGWRQAFC</sequence>
<protein>
    <submittedName>
        <fullName evidence="1">Uncharacterized protein</fullName>
    </submittedName>
</protein>
<name>A0A7T3DCY6_9BURK</name>
<dbReference type="EMBL" id="CP065748">
    <property type="protein sequence ID" value="QPS80421.1"/>
    <property type="molecule type" value="Genomic_DNA"/>
</dbReference>
<keyword evidence="2" id="KW-1185">Reference proteome</keyword>
<proteinExistence type="predicted"/>
<evidence type="ECO:0000313" key="1">
    <source>
        <dbReference type="EMBL" id="QPS80421.1"/>
    </source>
</evidence>